<dbReference type="EMBL" id="BBSC01000007">
    <property type="protein sequence ID" value="GAM77082.1"/>
    <property type="molecule type" value="Genomic_DNA"/>
</dbReference>
<reference evidence="1 2" key="1">
    <citation type="submission" date="2015-01" db="EMBL/GenBank/DDBJ databases">
        <title>Vibrio sp. C94 JCM 19241 whole genome shotgun sequence.</title>
        <authorList>
            <person name="Sawabe T."/>
            <person name="Meirelles P."/>
            <person name="Feng G."/>
            <person name="Sayaka M."/>
            <person name="Hattori M."/>
            <person name="Ohkuma M."/>
        </authorList>
    </citation>
    <scope>NUCLEOTIDE SEQUENCE [LARGE SCALE GENOMIC DNA]</scope>
    <source>
        <strain evidence="2">JCM 19241</strain>
    </source>
</reference>
<dbReference type="AlphaFoldDB" id="A0A0B8QJ53"/>
<name>A0A0B8QJ53_9VIBR</name>
<comment type="caution">
    <text evidence="1">The sequence shown here is derived from an EMBL/GenBank/DDBJ whole genome shotgun (WGS) entry which is preliminary data.</text>
</comment>
<accession>A0A0B8QJ53</accession>
<protein>
    <submittedName>
        <fullName evidence="1">Uncharacterized protein</fullName>
    </submittedName>
</protein>
<dbReference type="Proteomes" id="UP000031666">
    <property type="component" value="Unassembled WGS sequence"/>
</dbReference>
<gene>
    <name evidence="1" type="ORF">JCM19241_5978</name>
</gene>
<sequence>MTLGHSRLKNYSAIAALAKSLKMKPQKLSRLLGELKLKIAKEYPELDAEMPDHMDTTALLKEHFSGSQIT</sequence>
<organism evidence="1 2">
    <name type="scientific">Vibrio ishigakensis</name>
    <dbReference type="NCBI Taxonomy" id="1481914"/>
    <lineage>
        <taxon>Bacteria</taxon>
        <taxon>Pseudomonadati</taxon>
        <taxon>Pseudomonadota</taxon>
        <taxon>Gammaproteobacteria</taxon>
        <taxon>Vibrionales</taxon>
        <taxon>Vibrionaceae</taxon>
        <taxon>Vibrio</taxon>
    </lineage>
</organism>
<proteinExistence type="predicted"/>
<reference evidence="1 2" key="2">
    <citation type="submission" date="2015-01" db="EMBL/GenBank/DDBJ databases">
        <authorList>
            <consortium name="NBRP consortium"/>
            <person name="Sawabe T."/>
            <person name="Meirelles P."/>
            <person name="Feng G."/>
            <person name="Sayaka M."/>
            <person name="Hattori M."/>
            <person name="Ohkuma M."/>
        </authorList>
    </citation>
    <scope>NUCLEOTIDE SEQUENCE [LARGE SCALE GENOMIC DNA]</scope>
    <source>
        <strain evidence="2">JCM 19241</strain>
    </source>
</reference>
<evidence type="ECO:0000313" key="1">
    <source>
        <dbReference type="EMBL" id="GAM77082.1"/>
    </source>
</evidence>
<evidence type="ECO:0000313" key="2">
    <source>
        <dbReference type="Proteomes" id="UP000031666"/>
    </source>
</evidence>